<dbReference type="OrthoDB" id="5654411at2"/>
<dbReference type="EMBL" id="UGPB01000001">
    <property type="protein sequence ID" value="STY29314.1"/>
    <property type="molecule type" value="Genomic_DNA"/>
</dbReference>
<dbReference type="Proteomes" id="UP000255297">
    <property type="component" value="Unassembled WGS sequence"/>
</dbReference>
<organism evidence="1 2">
    <name type="scientific">Legionella wadsworthii</name>
    <dbReference type="NCBI Taxonomy" id="28088"/>
    <lineage>
        <taxon>Bacteria</taxon>
        <taxon>Pseudomonadati</taxon>
        <taxon>Pseudomonadota</taxon>
        <taxon>Gammaproteobacteria</taxon>
        <taxon>Legionellales</taxon>
        <taxon>Legionellaceae</taxon>
        <taxon>Legionella</taxon>
    </lineage>
</organism>
<name>A0A378LRD4_9GAMM</name>
<dbReference type="SUPFAM" id="SSF81901">
    <property type="entry name" value="HCP-like"/>
    <property type="match status" value="1"/>
</dbReference>
<dbReference type="InterPro" id="IPR011990">
    <property type="entry name" value="TPR-like_helical_dom_sf"/>
</dbReference>
<gene>
    <name evidence="1" type="ORF">NCTC11532_01499</name>
</gene>
<sequence length="222" mass="25701">MGNANAMFCRAHRFQIGYNEPENYPEAIILYEQAIQLGLADAMMYRAIMHEDGLGEPCNFPAAINLHERAHRLDKTLGASNISSLFRREFFDKKMIDQLVDIIWDDLINGLTFTEHTLKKCTKEIIKRFYDQNLNTSVIFLKQLQNNSNHPMVFVLNEIGFDIKNQYHNVRNTHLTFFSLCKYPGSSLHNMPKNMRNLINSIVHPGAEHDETVNNRTRCSNP</sequence>
<dbReference type="Gene3D" id="1.25.40.10">
    <property type="entry name" value="Tetratricopeptide repeat domain"/>
    <property type="match status" value="1"/>
</dbReference>
<protein>
    <submittedName>
        <fullName evidence="1">Uncharacterized protein</fullName>
    </submittedName>
</protein>
<dbReference type="AlphaFoldDB" id="A0A378LRD4"/>
<evidence type="ECO:0000313" key="1">
    <source>
        <dbReference type="EMBL" id="STY29314.1"/>
    </source>
</evidence>
<evidence type="ECO:0000313" key="2">
    <source>
        <dbReference type="Proteomes" id="UP000255297"/>
    </source>
</evidence>
<accession>A0A378LRD4</accession>
<reference evidence="1 2" key="1">
    <citation type="submission" date="2018-06" db="EMBL/GenBank/DDBJ databases">
        <authorList>
            <consortium name="Pathogen Informatics"/>
            <person name="Doyle S."/>
        </authorList>
    </citation>
    <scope>NUCLEOTIDE SEQUENCE [LARGE SCALE GENOMIC DNA]</scope>
    <source>
        <strain evidence="1 2">NCTC11532</strain>
    </source>
</reference>
<proteinExistence type="predicted"/>
<dbReference type="RefSeq" id="WP_133134455.1">
    <property type="nucleotide sequence ID" value="NZ_CAAAIS010000003.1"/>
</dbReference>
<dbReference type="STRING" id="1122170.GCA_000701265_00987"/>
<keyword evidence="2" id="KW-1185">Reference proteome</keyword>